<feature type="binding site" description="axial binding residue" evidence="14">
    <location>
        <position position="11"/>
    </location>
    <ligand>
        <name>heme</name>
        <dbReference type="ChEBI" id="CHEBI:30413"/>
    </ligand>
    <ligandPart>
        <name>Fe</name>
        <dbReference type="ChEBI" id="CHEBI:18248"/>
    </ligandPart>
</feature>
<protein>
    <recommendedName>
        <fullName evidence="4 14">Protoporphyrinogen IX oxidase</fullName>
        <shortName evidence="14">PPO</shortName>
        <ecNumber evidence="14 15">1.3.99.-</ecNumber>
    </recommendedName>
</protein>
<evidence type="ECO:0000256" key="6">
    <source>
        <dbReference type="ARBA" id="ARBA00022617"/>
    </source>
</evidence>
<keyword evidence="5 14" id="KW-1003">Cell membrane</keyword>
<evidence type="ECO:0000256" key="11">
    <source>
        <dbReference type="ARBA" id="ARBA00023004"/>
    </source>
</evidence>
<keyword evidence="11 14" id="KW-0408">Iron</keyword>
<keyword evidence="6 14" id="KW-0349">Heme</keyword>
<evidence type="ECO:0000256" key="14">
    <source>
        <dbReference type="HAMAP-Rule" id="MF_02239"/>
    </source>
</evidence>
<feature type="transmembrane region" description="Helical" evidence="14">
    <location>
        <begin position="122"/>
        <end position="140"/>
    </location>
</feature>
<dbReference type="EMBL" id="MWPV01000001">
    <property type="protein sequence ID" value="OUL59144.1"/>
    <property type="molecule type" value="Genomic_DNA"/>
</dbReference>
<name>A0A244CU80_PSEDV</name>
<dbReference type="GO" id="GO:0070818">
    <property type="term" value="F:protoporphyrinogen oxidase activity"/>
    <property type="evidence" value="ECO:0007669"/>
    <property type="project" value="UniProtKB-UniRule"/>
</dbReference>
<dbReference type="RefSeq" id="WP_086742538.1">
    <property type="nucleotide sequence ID" value="NZ_MWPV01000001.1"/>
</dbReference>
<evidence type="ECO:0000313" key="16">
    <source>
        <dbReference type="EMBL" id="OUL59144.1"/>
    </source>
</evidence>
<gene>
    <name evidence="16" type="ORF">B1199_02375</name>
</gene>
<feature type="transmembrane region" description="Helical" evidence="14">
    <location>
        <begin position="51"/>
        <end position="71"/>
    </location>
</feature>
<dbReference type="Pfam" id="PF03653">
    <property type="entry name" value="UPF0093"/>
    <property type="match status" value="1"/>
</dbReference>
<comment type="similarity">
    <text evidence="3 14 15">Belongs to the HemJ family.</text>
</comment>
<dbReference type="GO" id="GO:0006782">
    <property type="term" value="P:protoporphyrinogen IX biosynthetic process"/>
    <property type="evidence" value="ECO:0007669"/>
    <property type="project" value="UniProtKB-UniRule"/>
</dbReference>
<evidence type="ECO:0000256" key="8">
    <source>
        <dbReference type="ARBA" id="ARBA00022723"/>
    </source>
</evidence>
<proteinExistence type="inferred from homology"/>
<keyword evidence="12 14" id="KW-0472">Membrane</keyword>
<dbReference type="GO" id="GO:0005886">
    <property type="term" value="C:plasma membrane"/>
    <property type="evidence" value="ECO:0007669"/>
    <property type="project" value="UniProtKB-SubCell"/>
</dbReference>
<evidence type="ECO:0000256" key="7">
    <source>
        <dbReference type="ARBA" id="ARBA00022692"/>
    </source>
</evidence>
<evidence type="ECO:0000256" key="4">
    <source>
        <dbReference type="ARBA" id="ARBA00017504"/>
    </source>
</evidence>
<dbReference type="EC" id="1.3.99.-" evidence="14 15"/>
<evidence type="ECO:0000256" key="9">
    <source>
        <dbReference type="ARBA" id="ARBA00022989"/>
    </source>
</evidence>
<comment type="cofactor">
    <cofactor evidence="14 15">
        <name>heme b</name>
        <dbReference type="ChEBI" id="CHEBI:60344"/>
    </cofactor>
    <text evidence="14 15">Binds 1 heme b (iron(II)-protoporphyrin IX) group per subunit.</text>
</comment>
<dbReference type="AlphaFoldDB" id="A0A244CU80"/>
<feature type="transmembrane region" description="Helical" evidence="14">
    <location>
        <begin position="83"/>
        <end position="102"/>
    </location>
</feature>
<evidence type="ECO:0000256" key="15">
    <source>
        <dbReference type="PIRNR" id="PIRNR004638"/>
    </source>
</evidence>
<evidence type="ECO:0000256" key="5">
    <source>
        <dbReference type="ARBA" id="ARBA00022475"/>
    </source>
</evidence>
<comment type="caution">
    <text evidence="16">The sequence shown here is derived from an EMBL/GenBank/DDBJ whole genome shotgun (WGS) entry which is preliminary data.</text>
</comment>
<dbReference type="PANTHER" id="PTHR40255">
    <property type="entry name" value="UPF0093 MEMBRANE PROTEIN SLR1790"/>
    <property type="match status" value="1"/>
</dbReference>
<evidence type="ECO:0000256" key="12">
    <source>
        <dbReference type="ARBA" id="ARBA00023136"/>
    </source>
</evidence>
<dbReference type="UniPathway" id="UPA00251">
    <property type="reaction ID" value="UER00324"/>
</dbReference>
<sequence>MTTLLIYKSLHIFFMVAWFAGIFYLPRLFVYHAMSSDKPCHDMLKTMERKLLYFVTPFAVLTLVFGVLMIAEYGREWFRHSLWLHYKLVFVIALYLYHAYCFKLLADFKHDRNTRSHKFYRIFNEAPVLILLAIIFLAILKPAL</sequence>
<dbReference type="Proteomes" id="UP000194841">
    <property type="component" value="Unassembled WGS sequence"/>
</dbReference>
<comment type="subcellular location">
    <subcellularLocation>
        <location evidence="1 14">Cell membrane</location>
        <topology evidence="1 14">Multi-pass membrane protein</topology>
    </subcellularLocation>
</comment>
<organism evidence="16 17">
    <name type="scientific">Pseudoalteromonas ulvae</name>
    <dbReference type="NCBI Taxonomy" id="107327"/>
    <lineage>
        <taxon>Bacteria</taxon>
        <taxon>Pseudomonadati</taxon>
        <taxon>Pseudomonadota</taxon>
        <taxon>Gammaproteobacteria</taxon>
        <taxon>Alteromonadales</taxon>
        <taxon>Pseudoalteromonadaceae</taxon>
        <taxon>Pseudoalteromonas</taxon>
    </lineage>
</organism>
<evidence type="ECO:0000256" key="13">
    <source>
        <dbReference type="ARBA" id="ARBA00048390"/>
    </source>
</evidence>
<evidence type="ECO:0000256" key="10">
    <source>
        <dbReference type="ARBA" id="ARBA00023002"/>
    </source>
</evidence>
<keyword evidence="8 14" id="KW-0479">Metal-binding</keyword>
<keyword evidence="17" id="KW-1185">Reference proteome</keyword>
<feature type="binding site" description="axial binding residue" evidence="14">
    <location>
        <position position="87"/>
    </location>
    <ligand>
        <name>heme</name>
        <dbReference type="ChEBI" id="CHEBI:30413"/>
    </ligand>
    <ligandPart>
        <name>Fe</name>
        <dbReference type="ChEBI" id="CHEBI:18248"/>
    </ligandPart>
</feature>
<dbReference type="GO" id="GO:0046872">
    <property type="term" value="F:metal ion binding"/>
    <property type="evidence" value="ECO:0007669"/>
    <property type="project" value="UniProtKB-UniRule"/>
</dbReference>
<keyword evidence="7 14" id="KW-0812">Transmembrane</keyword>
<comment type="subunit">
    <text evidence="14">Homodimer.</text>
</comment>
<dbReference type="InterPro" id="IPR005265">
    <property type="entry name" value="HemJ-like"/>
</dbReference>
<comment type="catalytic activity">
    <reaction evidence="13 14 15">
        <text>protoporphyrinogen IX + 3 A = protoporphyrin IX + 3 AH2</text>
        <dbReference type="Rhea" id="RHEA:62000"/>
        <dbReference type="ChEBI" id="CHEBI:13193"/>
        <dbReference type="ChEBI" id="CHEBI:17499"/>
        <dbReference type="ChEBI" id="CHEBI:57306"/>
        <dbReference type="ChEBI" id="CHEBI:57307"/>
    </reaction>
</comment>
<dbReference type="PANTHER" id="PTHR40255:SF1">
    <property type="entry name" value="PROTOPORPHYRINOGEN IX OXIDASE"/>
    <property type="match status" value="1"/>
</dbReference>
<accession>A0A244CU80</accession>
<evidence type="ECO:0000256" key="2">
    <source>
        <dbReference type="ARBA" id="ARBA00005073"/>
    </source>
</evidence>
<comment type="function">
    <text evidence="14 15">Catalyzes the oxidation of protoporphyrinogen IX to protoporphyrin IX.</text>
</comment>
<dbReference type="HAMAP" id="MF_02239">
    <property type="entry name" value="HemJ"/>
    <property type="match status" value="1"/>
</dbReference>
<reference evidence="16 17" key="1">
    <citation type="submission" date="2017-02" db="EMBL/GenBank/DDBJ databases">
        <title>Pseudoalteromonas ulvae TC14 Genome.</title>
        <authorList>
            <person name="Molmeret M."/>
        </authorList>
    </citation>
    <scope>NUCLEOTIDE SEQUENCE [LARGE SCALE GENOMIC DNA]</scope>
    <source>
        <strain evidence="16">TC14</strain>
    </source>
</reference>
<comment type="pathway">
    <text evidence="2 14 15">Porphyrin-containing compound metabolism; protoporphyrin-IX biosynthesis; protoporphyrin-IX from protoporphyrinogen-IX: step 1/1.</text>
</comment>
<dbReference type="OrthoDB" id="9800824at2"/>
<evidence type="ECO:0000256" key="1">
    <source>
        <dbReference type="ARBA" id="ARBA00004651"/>
    </source>
</evidence>
<evidence type="ECO:0000256" key="3">
    <source>
        <dbReference type="ARBA" id="ARBA00006501"/>
    </source>
</evidence>
<keyword evidence="10 14" id="KW-0560">Oxidoreductase</keyword>
<dbReference type="PIRSF" id="PIRSF004638">
    <property type="entry name" value="UCP004638"/>
    <property type="match status" value="1"/>
</dbReference>
<keyword evidence="9 14" id="KW-1133">Transmembrane helix</keyword>
<feature type="transmembrane region" description="Helical" evidence="14">
    <location>
        <begin position="12"/>
        <end position="30"/>
    </location>
</feature>
<evidence type="ECO:0000313" key="17">
    <source>
        <dbReference type="Proteomes" id="UP000194841"/>
    </source>
</evidence>